<reference evidence="3" key="1">
    <citation type="journal article" date="2015" name="Nature">
        <title>Complex archaea that bridge the gap between prokaryotes and eukaryotes.</title>
        <authorList>
            <person name="Spang A."/>
            <person name="Saw J.H."/>
            <person name="Jorgensen S.L."/>
            <person name="Zaremba-Niedzwiedzka K."/>
            <person name="Martijn J."/>
            <person name="Lind A.E."/>
            <person name="van Eijk R."/>
            <person name="Schleper C."/>
            <person name="Guy L."/>
            <person name="Ettema T.J."/>
        </authorList>
    </citation>
    <scope>NUCLEOTIDE SEQUENCE</scope>
</reference>
<comment type="caution">
    <text evidence="3">The sequence shown here is derived from an EMBL/GenBank/DDBJ whole genome shotgun (WGS) entry which is preliminary data.</text>
</comment>
<organism evidence="3">
    <name type="scientific">marine sediment metagenome</name>
    <dbReference type="NCBI Taxonomy" id="412755"/>
    <lineage>
        <taxon>unclassified sequences</taxon>
        <taxon>metagenomes</taxon>
        <taxon>ecological metagenomes</taxon>
    </lineage>
</organism>
<dbReference type="EMBL" id="LAZR01002284">
    <property type="protein sequence ID" value="KKN32004.1"/>
    <property type="molecule type" value="Genomic_DNA"/>
</dbReference>
<proteinExistence type="predicted"/>
<protein>
    <submittedName>
        <fullName evidence="3">Uncharacterized protein</fullName>
    </submittedName>
</protein>
<dbReference type="AlphaFoldDB" id="A0A0F9PP95"/>
<gene>
    <name evidence="3" type="ORF">LCGC14_0818230</name>
</gene>
<evidence type="ECO:0000256" key="1">
    <source>
        <dbReference type="SAM" id="Coils"/>
    </source>
</evidence>
<name>A0A0F9PP95_9ZZZZ</name>
<sequence length="185" mass="19519">MPDNIEEANALITKLQQDAATNKNNFDSLNTSHATLIEQHETAKTALNTAQTEVKALKDTSGGSVKSIEELTKQVTDRDTIIATHADALKGYDELKVTHSGIIETQATVQKERLKTAGLTDEQLEGKDAVTLAAMEVAVGVAKPAGTVNGRQTGLAGAGDGESSNIPADALEASKQIIAKAKERR</sequence>
<accession>A0A0F9PP95</accession>
<evidence type="ECO:0000256" key="2">
    <source>
        <dbReference type="SAM" id="MobiDB-lite"/>
    </source>
</evidence>
<feature type="region of interest" description="Disordered" evidence="2">
    <location>
        <begin position="147"/>
        <end position="169"/>
    </location>
</feature>
<evidence type="ECO:0000313" key="3">
    <source>
        <dbReference type="EMBL" id="KKN32004.1"/>
    </source>
</evidence>
<keyword evidence="1" id="KW-0175">Coiled coil</keyword>
<feature type="coiled-coil region" evidence="1">
    <location>
        <begin position="5"/>
        <end position="60"/>
    </location>
</feature>